<dbReference type="EMBL" id="JAYLVJ010000073">
    <property type="protein sequence ID" value="MEO1759286.1"/>
    <property type="molecule type" value="Genomic_DNA"/>
</dbReference>
<evidence type="ECO:0000313" key="3">
    <source>
        <dbReference type="EMBL" id="MEO1759286.1"/>
    </source>
</evidence>
<evidence type="ECO:0000256" key="1">
    <source>
        <dbReference type="SAM" id="MobiDB-lite"/>
    </source>
</evidence>
<organism evidence="3 4">
    <name type="scientific">Paraburkholderia caribensis</name>
    <dbReference type="NCBI Taxonomy" id="75105"/>
    <lineage>
        <taxon>Bacteria</taxon>
        <taxon>Pseudomonadati</taxon>
        <taxon>Pseudomonadota</taxon>
        <taxon>Betaproteobacteria</taxon>
        <taxon>Burkholderiales</taxon>
        <taxon>Burkholderiaceae</taxon>
        <taxon>Paraburkholderia</taxon>
    </lineage>
</organism>
<dbReference type="RefSeq" id="WP_012406482.1">
    <property type="nucleotide sequence ID" value="NZ_JAKUCO010000070.1"/>
</dbReference>
<evidence type="ECO:0000313" key="4">
    <source>
        <dbReference type="Proteomes" id="UP001462961"/>
    </source>
</evidence>
<reference evidence="3 4" key="1">
    <citation type="submission" date="2024-01" db="EMBL/GenBank/DDBJ databases">
        <title>The diversity of rhizobia nodulating Mimosa spp. in eleven states of Brazil covering several biomes is determined by host plant, location, and edaphic factors.</title>
        <authorList>
            <person name="Rouws L."/>
            <person name="Barauna A."/>
            <person name="Beukes C."/>
            <person name="De Faria S.M."/>
            <person name="Gross E."/>
            <person name="Dos Reis Junior F.B."/>
            <person name="Simon M."/>
            <person name="Maluk M."/>
            <person name="Odee D.W."/>
            <person name="Kenicer G."/>
            <person name="Young J.P.W."/>
            <person name="Reis V.M."/>
            <person name="Zilli J."/>
            <person name="James E.K."/>
        </authorList>
    </citation>
    <scope>NUCLEOTIDE SEQUENCE [LARGE SCALE GENOMIC DNA]</scope>
    <source>
        <strain evidence="3 4">JHI1651</strain>
    </source>
</reference>
<dbReference type="Proteomes" id="UP001462961">
    <property type="component" value="Unassembled WGS sequence"/>
</dbReference>
<keyword evidence="4" id="KW-1185">Reference proteome</keyword>
<name>A0ABV0EAK5_9BURK</name>
<protein>
    <submittedName>
        <fullName evidence="3">DUF637 domain-containing protein</fullName>
    </submittedName>
</protein>
<feature type="compositionally biased region" description="Low complexity" evidence="1">
    <location>
        <begin position="475"/>
        <end position="489"/>
    </location>
</feature>
<evidence type="ECO:0000259" key="2">
    <source>
        <dbReference type="Pfam" id="PF04830"/>
    </source>
</evidence>
<feature type="region of interest" description="Disordered" evidence="1">
    <location>
        <begin position="420"/>
        <end position="442"/>
    </location>
</feature>
<feature type="region of interest" description="Disordered" evidence="1">
    <location>
        <begin position="475"/>
        <end position="497"/>
    </location>
</feature>
<sequence>MNYDMNAQSIDQIGGALQQVNADGSVNQAATTQLLANLKSQLGSSFTQSTVSNHLDSSLIADGGMGPIIVFEMVIIVAISVVTAGAASAAVAGMQAAAADAGMATLAAGGTIAEANAAAGILASSAFAAGGVANAAIAGAVAGLAGSAAGDLMNGTLNLGDLLKGAAIGGLTAGLTNGITLDGSGVGFSMSGSPDSLASLAGVQNVGNSLVPQAGASTAGSLPMQAAAMAGDALVQAGVKTAIDGGSFLTSLRNSAVSDAAAAGAYAIGNAFSDQSGFWTTSNPLYVAEHAALGCAASAAEGTGCAGGALGGAVSAAFSPDVVKAIDPTGAPLDPGQQAALAAFATLAGGGLAGLAGVNVNGAMTAAQNEALNNAGKRDPGQGGLLSALANTAYTLMPWLPGNPATQAISQAFQGPVYQPNGAADPPADDLGNVTGSSGGGNNPSAPAVVTSFAMALCAASGGEACGLMGMLSPASSSPLPPTNSTLSSGNNGQRLDGARHFHRQWHTGPSTVAH</sequence>
<comment type="caution">
    <text evidence="3">The sequence shown here is derived from an EMBL/GenBank/DDBJ whole genome shotgun (WGS) entry which is preliminary data.</text>
</comment>
<accession>A0ABV0EAK5</accession>
<gene>
    <name evidence="3" type="ORF">VOI32_35945</name>
</gene>
<proteinExistence type="predicted"/>
<dbReference type="InterPro" id="IPR006915">
    <property type="entry name" value="DUF637_hemagglutn_put"/>
</dbReference>
<feature type="domain" description="DUF637" evidence="2">
    <location>
        <begin position="136"/>
        <end position="312"/>
    </location>
</feature>
<dbReference type="Pfam" id="PF04830">
    <property type="entry name" value="DUF637"/>
    <property type="match status" value="1"/>
</dbReference>